<dbReference type="PIRSF" id="PIRSF000495">
    <property type="entry name" value="Amidotransf_hisH"/>
    <property type="match status" value="1"/>
</dbReference>
<evidence type="ECO:0000256" key="5">
    <source>
        <dbReference type="ARBA" id="ARBA00022605"/>
    </source>
</evidence>
<comment type="catalytic activity">
    <reaction evidence="10 12">
        <text>5-[(5-phospho-1-deoxy-D-ribulos-1-ylimino)methylamino]-1-(5-phospho-beta-D-ribosyl)imidazole-4-carboxamide + L-glutamine = D-erythro-1-(imidazol-4-yl)glycerol 3-phosphate + 5-amino-1-(5-phospho-beta-D-ribosyl)imidazole-4-carboxamide + L-glutamate + H(+)</text>
        <dbReference type="Rhea" id="RHEA:24793"/>
        <dbReference type="ChEBI" id="CHEBI:15378"/>
        <dbReference type="ChEBI" id="CHEBI:29985"/>
        <dbReference type="ChEBI" id="CHEBI:58278"/>
        <dbReference type="ChEBI" id="CHEBI:58359"/>
        <dbReference type="ChEBI" id="CHEBI:58475"/>
        <dbReference type="ChEBI" id="CHEBI:58525"/>
        <dbReference type="EC" id="4.3.2.10"/>
    </reaction>
</comment>
<keyword evidence="7 12" id="KW-0315">Glutamine amidotransferase</keyword>
<evidence type="ECO:0000313" key="15">
    <source>
        <dbReference type="EMBL" id="MBC8532831.1"/>
    </source>
</evidence>
<comment type="pathway">
    <text evidence="2 12">Amino-acid biosynthesis; L-histidine biosynthesis; L-histidine from 5-phospho-alpha-D-ribose 1-diphosphate: step 5/9.</text>
</comment>
<dbReference type="EC" id="4.3.2.10" evidence="12"/>
<dbReference type="Gene3D" id="3.40.50.880">
    <property type="match status" value="1"/>
</dbReference>
<dbReference type="EC" id="3.5.1.2" evidence="12"/>
<dbReference type="HAMAP" id="MF_00278">
    <property type="entry name" value="HisH"/>
    <property type="match status" value="1"/>
</dbReference>
<evidence type="ECO:0000313" key="16">
    <source>
        <dbReference type="Proteomes" id="UP000651482"/>
    </source>
</evidence>
<keyword evidence="16" id="KW-1185">Reference proteome</keyword>
<keyword evidence="5 12" id="KW-0028">Amino-acid biosynthesis</keyword>
<evidence type="ECO:0000256" key="3">
    <source>
        <dbReference type="ARBA" id="ARBA00011152"/>
    </source>
</evidence>
<evidence type="ECO:0000259" key="14">
    <source>
        <dbReference type="Pfam" id="PF00117"/>
    </source>
</evidence>
<keyword evidence="9 12" id="KW-0456">Lyase</keyword>
<dbReference type="NCBIfam" id="TIGR01855">
    <property type="entry name" value="IMP_synth_hisH"/>
    <property type="match status" value="1"/>
</dbReference>
<dbReference type="FunFam" id="3.40.50.880:FF:000009">
    <property type="entry name" value="Imidazole glycerol phosphate synthase subunit HisH"/>
    <property type="match status" value="1"/>
</dbReference>
<evidence type="ECO:0000256" key="10">
    <source>
        <dbReference type="ARBA" id="ARBA00047838"/>
    </source>
</evidence>
<dbReference type="InterPro" id="IPR010139">
    <property type="entry name" value="Imidazole-glycPsynth_HisH"/>
</dbReference>
<evidence type="ECO:0000256" key="8">
    <source>
        <dbReference type="ARBA" id="ARBA00023102"/>
    </source>
</evidence>
<feature type="domain" description="Glutamine amidotransferase" evidence="14">
    <location>
        <begin position="4"/>
        <end position="200"/>
    </location>
</feature>
<keyword evidence="4 12" id="KW-0963">Cytoplasm</keyword>
<protein>
    <recommendedName>
        <fullName evidence="12">Imidazole glycerol phosphate synthase subunit HisH</fullName>
        <ecNumber evidence="12">4.3.2.10</ecNumber>
    </recommendedName>
    <alternativeName>
        <fullName evidence="12">IGP synthase glutaminase subunit</fullName>
        <ecNumber evidence="12">3.5.1.2</ecNumber>
    </alternativeName>
    <alternativeName>
        <fullName evidence="12">IGP synthase subunit HisH</fullName>
    </alternativeName>
    <alternativeName>
        <fullName evidence="12">ImGP synthase subunit HisH</fullName>
        <shortName evidence="12">IGPS subunit HisH</shortName>
    </alternativeName>
</protein>
<organism evidence="15 16">
    <name type="scientific">Yeguia hominis</name>
    <dbReference type="NCBI Taxonomy" id="2763662"/>
    <lineage>
        <taxon>Bacteria</taxon>
        <taxon>Bacillati</taxon>
        <taxon>Bacillota</taxon>
        <taxon>Clostridia</taxon>
        <taxon>Eubacteriales</taxon>
        <taxon>Yeguiaceae</taxon>
        <taxon>Yeguia</taxon>
    </lineage>
</organism>
<keyword evidence="6 12" id="KW-0378">Hydrolase</keyword>
<reference evidence="15" key="1">
    <citation type="submission" date="2020-08" db="EMBL/GenBank/DDBJ databases">
        <title>Genome public.</title>
        <authorList>
            <person name="Liu C."/>
            <person name="Sun Q."/>
        </authorList>
    </citation>
    <scope>NUCLEOTIDE SEQUENCE</scope>
    <source>
        <strain evidence="15">NSJ-40</strain>
    </source>
</reference>
<evidence type="ECO:0000256" key="9">
    <source>
        <dbReference type="ARBA" id="ARBA00023239"/>
    </source>
</evidence>
<dbReference type="GO" id="GO:0000107">
    <property type="term" value="F:imidazoleglycerol-phosphate synthase activity"/>
    <property type="evidence" value="ECO:0007669"/>
    <property type="project" value="UniProtKB-UniRule"/>
</dbReference>
<evidence type="ECO:0000256" key="11">
    <source>
        <dbReference type="ARBA" id="ARBA00049534"/>
    </source>
</evidence>
<evidence type="ECO:0000256" key="2">
    <source>
        <dbReference type="ARBA" id="ARBA00005091"/>
    </source>
</evidence>
<sequence>MISVIDYGAGNLESVRKAFHHIGCEVCLTKDRAQIFQADAVVLPGVGAFGDAMGALRDSGLIPAILRVLYTGKPFLGICLGLQLLFDESEEAPGIPGLGILPGKIARIPAGEGLKIPHIGWNSLRLSQQKGDLFQGLEPEPYVYFVHSYYLQAENRADVTATAGYGVSIDAAVQRDNLCAVQFHPEKSGETGLAMLRNFAKMGK</sequence>
<dbReference type="PANTHER" id="PTHR42701:SF1">
    <property type="entry name" value="IMIDAZOLE GLYCEROL PHOSPHATE SYNTHASE SUBUNIT HISH"/>
    <property type="match status" value="1"/>
</dbReference>
<dbReference type="CDD" id="cd01748">
    <property type="entry name" value="GATase1_IGP_Synthase"/>
    <property type="match status" value="1"/>
</dbReference>
<dbReference type="SUPFAM" id="SSF52317">
    <property type="entry name" value="Class I glutamine amidotransferase-like"/>
    <property type="match status" value="1"/>
</dbReference>
<comment type="function">
    <text evidence="12">IGPS catalyzes the conversion of PRFAR and glutamine to IGP, AICAR and glutamate. The HisH subunit catalyzes the hydrolysis of glutamine to glutamate and ammonia as part of the synthesis of IGP and AICAR. The resulting ammonia molecule is channeled to the active site of HisF.</text>
</comment>
<feature type="active site" evidence="12 13">
    <location>
        <position position="186"/>
    </location>
</feature>
<feature type="active site" evidence="12 13">
    <location>
        <position position="184"/>
    </location>
</feature>
<dbReference type="InterPro" id="IPR017926">
    <property type="entry name" value="GATASE"/>
</dbReference>
<dbReference type="AlphaFoldDB" id="A0A926D706"/>
<comment type="catalytic activity">
    <reaction evidence="11 12">
        <text>L-glutamine + H2O = L-glutamate + NH4(+)</text>
        <dbReference type="Rhea" id="RHEA:15889"/>
        <dbReference type="ChEBI" id="CHEBI:15377"/>
        <dbReference type="ChEBI" id="CHEBI:28938"/>
        <dbReference type="ChEBI" id="CHEBI:29985"/>
        <dbReference type="ChEBI" id="CHEBI:58359"/>
        <dbReference type="EC" id="3.5.1.2"/>
    </reaction>
</comment>
<dbReference type="GO" id="GO:0005737">
    <property type="term" value="C:cytoplasm"/>
    <property type="evidence" value="ECO:0007669"/>
    <property type="project" value="UniProtKB-SubCell"/>
</dbReference>
<evidence type="ECO:0000256" key="7">
    <source>
        <dbReference type="ARBA" id="ARBA00022962"/>
    </source>
</evidence>
<evidence type="ECO:0000256" key="4">
    <source>
        <dbReference type="ARBA" id="ARBA00022490"/>
    </source>
</evidence>
<comment type="caution">
    <text evidence="15">The sequence shown here is derived from an EMBL/GenBank/DDBJ whole genome shotgun (WGS) entry which is preliminary data.</text>
</comment>
<dbReference type="Proteomes" id="UP000651482">
    <property type="component" value="Unassembled WGS sequence"/>
</dbReference>
<dbReference type="GO" id="GO:0016829">
    <property type="term" value="F:lyase activity"/>
    <property type="evidence" value="ECO:0007669"/>
    <property type="project" value="UniProtKB-KW"/>
</dbReference>
<keyword evidence="8 12" id="KW-0368">Histidine biosynthesis</keyword>
<gene>
    <name evidence="12 15" type="primary">hisH</name>
    <name evidence="15" type="ORF">IAG03_02190</name>
</gene>
<dbReference type="EMBL" id="JACRSN010000002">
    <property type="protein sequence ID" value="MBC8532831.1"/>
    <property type="molecule type" value="Genomic_DNA"/>
</dbReference>
<dbReference type="GO" id="GO:0004359">
    <property type="term" value="F:glutaminase activity"/>
    <property type="evidence" value="ECO:0007669"/>
    <property type="project" value="UniProtKB-EC"/>
</dbReference>
<dbReference type="RefSeq" id="WP_249318076.1">
    <property type="nucleotide sequence ID" value="NZ_JACRSN010000002.1"/>
</dbReference>
<comment type="subcellular location">
    <subcellularLocation>
        <location evidence="1 12">Cytoplasm</location>
    </subcellularLocation>
</comment>
<dbReference type="Pfam" id="PF00117">
    <property type="entry name" value="GATase"/>
    <property type="match status" value="1"/>
</dbReference>
<dbReference type="PANTHER" id="PTHR42701">
    <property type="entry name" value="IMIDAZOLE GLYCEROL PHOSPHATE SYNTHASE SUBUNIT HISH"/>
    <property type="match status" value="1"/>
</dbReference>
<dbReference type="InterPro" id="IPR029062">
    <property type="entry name" value="Class_I_gatase-like"/>
</dbReference>
<evidence type="ECO:0000256" key="13">
    <source>
        <dbReference type="PIRSR" id="PIRSR000495-1"/>
    </source>
</evidence>
<proteinExistence type="inferred from homology"/>
<dbReference type="GO" id="GO:0000105">
    <property type="term" value="P:L-histidine biosynthetic process"/>
    <property type="evidence" value="ECO:0007669"/>
    <property type="project" value="UniProtKB-UniRule"/>
</dbReference>
<evidence type="ECO:0000256" key="1">
    <source>
        <dbReference type="ARBA" id="ARBA00004496"/>
    </source>
</evidence>
<evidence type="ECO:0000256" key="12">
    <source>
        <dbReference type="HAMAP-Rule" id="MF_00278"/>
    </source>
</evidence>
<name>A0A926D706_9FIRM</name>
<feature type="active site" description="Nucleophile" evidence="12 13">
    <location>
        <position position="79"/>
    </location>
</feature>
<evidence type="ECO:0000256" key="6">
    <source>
        <dbReference type="ARBA" id="ARBA00022801"/>
    </source>
</evidence>
<dbReference type="PROSITE" id="PS51273">
    <property type="entry name" value="GATASE_TYPE_1"/>
    <property type="match status" value="1"/>
</dbReference>
<comment type="subunit">
    <text evidence="3 12">Heterodimer of HisH and HisF.</text>
</comment>
<accession>A0A926D706</accession>